<evidence type="ECO:0000313" key="4">
    <source>
        <dbReference type="EMBL" id="AIS18155.1"/>
    </source>
</evidence>
<accession>A0A089YWM3</accession>
<dbReference type="STRING" id="216142.LT40_12475"/>
<keyword evidence="2" id="KW-0012">Acyltransferase</keyword>
<gene>
    <name evidence="4" type="ORF">LT40_12475</name>
</gene>
<feature type="domain" description="N-acetyltransferase" evidence="3">
    <location>
        <begin position="3"/>
        <end position="147"/>
    </location>
</feature>
<dbReference type="InterPro" id="IPR016181">
    <property type="entry name" value="Acyl_CoA_acyltransferase"/>
</dbReference>
<name>A0A089YWM3_9PSED</name>
<evidence type="ECO:0000313" key="5">
    <source>
        <dbReference type="Proteomes" id="UP000029499"/>
    </source>
</evidence>
<dbReference type="CDD" id="cd04301">
    <property type="entry name" value="NAT_SF"/>
    <property type="match status" value="1"/>
</dbReference>
<dbReference type="AlphaFoldDB" id="A0A089YWM3"/>
<dbReference type="InterPro" id="IPR000182">
    <property type="entry name" value="GNAT_dom"/>
</dbReference>
<dbReference type="eggNOG" id="COG0456">
    <property type="taxonomic scope" value="Bacteria"/>
</dbReference>
<dbReference type="GO" id="GO:0016747">
    <property type="term" value="F:acyltransferase activity, transferring groups other than amino-acyl groups"/>
    <property type="evidence" value="ECO:0007669"/>
    <property type="project" value="InterPro"/>
</dbReference>
<dbReference type="Gene3D" id="3.40.630.30">
    <property type="match status" value="1"/>
</dbReference>
<dbReference type="PROSITE" id="PS51186">
    <property type="entry name" value="GNAT"/>
    <property type="match status" value="1"/>
</dbReference>
<dbReference type="InterPro" id="IPR050832">
    <property type="entry name" value="Bact_Acetyltransf"/>
</dbReference>
<dbReference type="OrthoDB" id="6871659at2"/>
<dbReference type="SUPFAM" id="SSF55729">
    <property type="entry name" value="Acyl-CoA N-acyltransferases (Nat)"/>
    <property type="match status" value="1"/>
</dbReference>
<dbReference type="Pfam" id="PF00583">
    <property type="entry name" value="Acetyltransf_1"/>
    <property type="match status" value="1"/>
</dbReference>
<dbReference type="EMBL" id="CP009533">
    <property type="protein sequence ID" value="AIS18155.1"/>
    <property type="molecule type" value="Genomic_DNA"/>
</dbReference>
<reference evidence="4 5" key="1">
    <citation type="journal article" date="2015" name="J. Biotechnol.">
        <title>Complete genome sequence of Pseudomonas rhizosphaerae IH5T (=DSM 16299T), a phosphate-solubilizing rhizobacterium for bacterial biofertilizer.</title>
        <authorList>
            <person name="Kwak Y."/>
            <person name="Jung B.K."/>
            <person name="Shin J.H."/>
        </authorList>
    </citation>
    <scope>NUCLEOTIDE SEQUENCE [LARGE SCALE GENOMIC DNA]</scope>
    <source>
        <strain evidence="4">DSM 16299</strain>
    </source>
</reference>
<dbReference type="PANTHER" id="PTHR43877:SF2">
    <property type="entry name" value="AMINOALKYLPHOSPHONATE N-ACETYLTRANSFERASE-RELATED"/>
    <property type="match status" value="1"/>
</dbReference>
<dbReference type="KEGG" id="prh:LT40_12475"/>
<protein>
    <submittedName>
        <fullName evidence="4">GNAT family acetyltransferase</fullName>
    </submittedName>
</protein>
<dbReference type="PANTHER" id="PTHR43877">
    <property type="entry name" value="AMINOALKYLPHOSPHONATE N-ACETYLTRANSFERASE-RELATED-RELATED"/>
    <property type="match status" value="1"/>
</dbReference>
<keyword evidence="5" id="KW-1185">Reference proteome</keyword>
<sequence>MTLHLRPAADLDLRFARDLTRQAMLPYYARHDLLWLDAGFDQAWHWRDNRMICRDTLPLGYISLSRDAHALFIRELHLLPAHRGQGVGQWVLEQVALQARSERLPRIRLMVFKDNPAQRLYSRHGFEVVGEQDSFLRMEHVLSALGR</sequence>
<organism evidence="4 5">
    <name type="scientific">Pseudomonas rhizosphaerae</name>
    <dbReference type="NCBI Taxonomy" id="216142"/>
    <lineage>
        <taxon>Bacteria</taxon>
        <taxon>Pseudomonadati</taxon>
        <taxon>Pseudomonadota</taxon>
        <taxon>Gammaproteobacteria</taxon>
        <taxon>Pseudomonadales</taxon>
        <taxon>Pseudomonadaceae</taxon>
        <taxon>Pseudomonas</taxon>
    </lineage>
</organism>
<evidence type="ECO:0000256" key="2">
    <source>
        <dbReference type="ARBA" id="ARBA00023315"/>
    </source>
</evidence>
<dbReference type="Proteomes" id="UP000029499">
    <property type="component" value="Chromosome"/>
</dbReference>
<evidence type="ECO:0000256" key="1">
    <source>
        <dbReference type="ARBA" id="ARBA00022679"/>
    </source>
</evidence>
<dbReference type="HOGENOM" id="CLU_013985_22_3_6"/>
<evidence type="ECO:0000259" key="3">
    <source>
        <dbReference type="PROSITE" id="PS51186"/>
    </source>
</evidence>
<proteinExistence type="predicted"/>
<dbReference type="RefSeq" id="WP_043190466.1">
    <property type="nucleotide sequence ID" value="NZ_CP009533.1"/>
</dbReference>
<keyword evidence="1 4" id="KW-0808">Transferase</keyword>